<evidence type="ECO:0000259" key="5">
    <source>
        <dbReference type="PROSITE" id="PS50111"/>
    </source>
</evidence>
<evidence type="ECO:0000259" key="6">
    <source>
        <dbReference type="PROSITE" id="PS50885"/>
    </source>
</evidence>
<organism evidence="7 8">
    <name type="scientific">Sulfurospirillum halorespirans DSM 13726</name>
    <dbReference type="NCBI Taxonomy" id="1193502"/>
    <lineage>
        <taxon>Bacteria</taxon>
        <taxon>Pseudomonadati</taxon>
        <taxon>Campylobacterota</taxon>
        <taxon>Epsilonproteobacteria</taxon>
        <taxon>Campylobacterales</taxon>
        <taxon>Sulfurospirillaceae</taxon>
        <taxon>Sulfurospirillum</taxon>
    </lineage>
</organism>
<feature type="domain" description="Methyl-accepting transducer" evidence="5">
    <location>
        <begin position="384"/>
        <end position="641"/>
    </location>
</feature>
<dbReference type="CDD" id="cd12912">
    <property type="entry name" value="PDC2_MCP_like"/>
    <property type="match status" value="1"/>
</dbReference>
<keyword evidence="1 3" id="KW-0807">Transducer</keyword>
<dbReference type="PANTHER" id="PTHR32089:SF114">
    <property type="entry name" value="METHYL-ACCEPTING CHEMOTAXIS PROTEIN MCPB"/>
    <property type="match status" value="1"/>
</dbReference>
<dbReference type="PROSITE" id="PS50111">
    <property type="entry name" value="CHEMOTAXIS_TRANSDUC_2"/>
    <property type="match status" value="1"/>
</dbReference>
<dbReference type="EMBL" id="CP017111">
    <property type="protein sequence ID" value="AOO64065.1"/>
    <property type="molecule type" value="Genomic_DNA"/>
</dbReference>
<dbReference type="SMART" id="SM00304">
    <property type="entry name" value="HAMP"/>
    <property type="match status" value="1"/>
</dbReference>
<keyword evidence="8" id="KW-1185">Reference proteome</keyword>
<dbReference type="SUPFAM" id="SSF58104">
    <property type="entry name" value="Methyl-accepting chemotaxis protein (MCP) signaling domain"/>
    <property type="match status" value="1"/>
</dbReference>
<keyword evidence="4" id="KW-1133">Transmembrane helix</keyword>
<dbReference type="InterPro" id="IPR033462">
    <property type="entry name" value="Cache_3-Cache_2"/>
</dbReference>
<feature type="transmembrane region" description="Helical" evidence="4">
    <location>
        <begin position="303"/>
        <end position="323"/>
    </location>
</feature>
<dbReference type="PANTHER" id="PTHR32089">
    <property type="entry name" value="METHYL-ACCEPTING CHEMOTAXIS PROTEIN MCPB"/>
    <property type="match status" value="1"/>
</dbReference>
<dbReference type="PROSITE" id="PS50885">
    <property type="entry name" value="HAMP"/>
    <property type="match status" value="1"/>
</dbReference>
<dbReference type="Pfam" id="PF17201">
    <property type="entry name" value="Cache_3-Cache_2"/>
    <property type="match status" value="1"/>
</dbReference>
<dbReference type="SUPFAM" id="SSF103190">
    <property type="entry name" value="Sensory domain-like"/>
    <property type="match status" value="1"/>
</dbReference>
<dbReference type="CDD" id="cd06225">
    <property type="entry name" value="HAMP"/>
    <property type="match status" value="1"/>
</dbReference>
<evidence type="ECO:0000256" key="2">
    <source>
        <dbReference type="ARBA" id="ARBA00029447"/>
    </source>
</evidence>
<dbReference type="RefSeq" id="WP_069477039.1">
    <property type="nucleotide sequence ID" value="NZ_CP017111.1"/>
</dbReference>
<reference evidence="8" key="1">
    <citation type="submission" date="2016-08" db="EMBL/GenBank/DDBJ databases">
        <title>Complete genome sequence of the organohalide-respiring Epsilonproteobacterium Sulfurospirillum halorespirans.</title>
        <authorList>
            <person name="Goris T."/>
            <person name="Zimmermann J."/>
            <person name="Schenz B."/>
            <person name="Lemos M."/>
            <person name="Hackermueller J."/>
            <person name="Diekert G."/>
        </authorList>
    </citation>
    <scope>NUCLEOTIDE SEQUENCE [LARGE SCALE GENOMIC DNA]</scope>
    <source>
        <strain>DSM 13726</strain>
        <strain evidence="8">PCE-M2</strain>
    </source>
</reference>
<keyword evidence="4" id="KW-0472">Membrane</keyword>
<dbReference type="PATRIC" id="fig|1193502.14.peg.273"/>
<accession>A0A1D7TGD6</accession>
<dbReference type="GO" id="GO:0016020">
    <property type="term" value="C:membrane"/>
    <property type="evidence" value="ECO:0007669"/>
    <property type="project" value="InterPro"/>
</dbReference>
<keyword evidence="4" id="KW-0812">Transmembrane</keyword>
<sequence length="656" mass="72819">MNSIAKKVTILQVFIVSISIFSFIFYINFYLSGYIKQETEQKIHSNIADLQQTVQVYNSALEDTAVKLFSIFEAGFGSFHVDANEKIKVNGVDTPLIAAGGYTLNNNFAKVEAFKEITGAIATIFVLNGDDFIRISTSLKKEDGSRAMGTYLGKNSPAYEPIMKKQKYVGSARLFGQDYITVYAPIIEDDKILGILFIGYNFTEGLKALEEQINTMKIGEHGYFYAMNTKSESYDIHPKSDGAKIISELDKKMLAQKNGMLHIIEEGEEKILSFQAFNKWNWVLVAKANEKDFQEANDKLRDILIITSLILTLAIVLVIWIIINQIITKPLNNLIEKAKELSSGDGDLTRKLQIKGSDEIAQASEQINHFIEKVRVLICNAKSLSSENSSISHELSTTSLQVEKLVEQSTTIVFDTTKQANQVRGNMLGSIEQAKSSKEEMIKANRSLYSASNAVVALTDEIQKSSVTEIELAQKLSQLSTDAEQVRSVLTVISDIADQTNLLALNAAIEAARAGEHGRGFAVVADEVRKLAERTQKSLIEINATINVIVQSIVNSSEQMSHNSHKIEELAISAQEVENRLQESFTIIDAVTKTTENTVDNYLQTGTEIDAIITKIGEINKISTENSRSVEEIAGAAEHLSKMTENLNHKLEEFRT</sequence>
<evidence type="ECO:0000313" key="8">
    <source>
        <dbReference type="Proteomes" id="UP000094609"/>
    </source>
</evidence>
<proteinExistence type="inferred from homology"/>
<dbReference type="InterPro" id="IPR029151">
    <property type="entry name" value="Sensor-like_sf"/>
</dbReference>
<dbReference type="KEGG" id="shal:SHALO_0268"/>
<feature type="transmembrane region" description="Helical" evidence="4">
    <location>
        <begin position="12"/>
        <end position="31"/>
    </location>
</feature>
<evidence type="ECO:0000313" key="7">
    <source>
        <dbReference type="EMBL" id="AOO64065.1"/>
    </source>
</evidence>
<dbReference type="InterPro" id="IPR003660">
    <property type="entry name" value="HAMP_dom"/>
</dbReference>
<dbReference type="Pfam" id="PF00672">
    <property type="entry name" value="HAMP"/>
    <property type="match status" value="1"/>
</dbReference>
<dbReference type="InterPro" id="IPR004089">
    <property type="entry name" value="MCPsignal_dom"/>
</dbReference>
<evidence type="ECO:0000256" key="1">
    <source>
        <dbReference type="ARBA" id="ARBA00023224"/>
    </source>
</evidence>
<dbReference type="Proteomes" id="UP000094609">
    <property type="component" value="Chromosome"/>
</dbReference>
<evidence type="ECO:0000256" key="4">
    <source>
        <dbReference type="SAM" id="Phobius"/>
    </source>
</evidence>
<comment type="similarity">
    <text evidence="2">Belongs to the methyl-accepting chemotaxis (MCP) protein family.</text>
</comment>
<dbReference type="SMART" id="SM00283">
    <property type="entry name" value="MA"/>
    <property type="match status" value="1"/>
</dbReference>
<name>A0A1D7TGD6_9BACT</name>
<dbReference type="Pfam" id="PF00015">
    <property type="entry name" value="MCPsignal"/>
    <property type="match status" value="1"/>
</dbReference>
<dbReference type="Gene3D" id="3.30.450.20">
    <property type="entry name" value="PAS domain"/>
    <property type="match status" value="1"/>
</dbReference>
<gene>
    <name evidence="7" type="ORF">SHALO_0268</name>
</gene>
<protein>
    <submittedName>
        <fullName evidence="7">Methyl-accepting chemotaxis protein</fullName>
    </submittedName>
</protein>
<dbReference type="STRING" id="1193502.SHALO_0268"/>
<dbReference type="Gene3D" id="1.10.287.950">
    <property type="entry name" value="Methyl-accepting chemotaxis protein"/>
    <property type="match status" value="1"/>
</dbReference>
<dbReference type="AlphaFoldDB" id="A0A1D7TGD6"/>
<dbReference type="GO" id="GO:0007165">
    <property type="term" value="P:signal transduction"/>
    <property type="evidence" value="ECO:0007669"/>
    <property type="project" value="UniProtKB-KW"/>
</dbReference>
<evidence type="ECO:0000256" key="3">
    <source>
        <dbReference type="PROSITE-ProRule" id="PRU00284"/>
    </source>
</evidence>
<feature type="domain" description="HAMP" evidence="6">
    <location>
        <begin position="325"/>
        <end position="379"/>
    </location>
</feature>